<dbReference type="EMBL" id="PEWV01000053">
    <property type="protein sequence ID" value="PIU41486.1"/>
    <property type="molecule type" value="Genomic_DNA"/>
</dbReference>
<dbReference type="GO" id="GO:0005886">
    <property type="term" value="C:plasma membrane"/>
    <property type="evidence" value="ECO:0007669"/>
    <property type="project" value="UniProtKB-SubCell"/>
</dbReference>
<feature type="domain" description="NADH:quinone oxidoreductase/Mrp antiporter transmembrane" evidence="9">
    <location>
        <begin position="123"/>
        <end position="410"/>
    </location>
</feature>
<keyword evidence="6 8" id="KW-0472">Membrane</keyword>
<feature type="transmembrane region" description="Helical" evidence="8">
    <location>
        <begin position="397"/>
        <end position="417"/>
    </location>
</feature>
<feature type="transmembrane region" description="Helical" evidence="8">
    <location>
        <begin position="70"/>
        <end position="94"/>
    </location>
</feature>
<evidence type="ECO:0000256" key="5">
    <source>
        <dbReference type="ARBA" id="ARBA00023002"/>
    </source>
</evidence>
<evidence type="ECO:0000256" key="7">
    <source>
        <dbReference type="RuleBase" id="RU000320"/>
    </source>
</evidence>
<proteinExistence type="predicted"/>
<feature type="transmembrane region" description="Helical" evidence="8">
    <location>
        <begin position="483"/>
        <end position="502"/>
    </location>
</feature>
<feature type="transmembrane region" description="Helical" evidence="8">
    <location>
        <begin position="593"/>
        <end position="613"/>
    </location>
</feature>
<evidence type="ECO:0000259" key="9">
    <source>
        <dbReference type="Pfam" id="PF00361"/>
    </source>
</evidence>
<dbReference type="GO" id="GO:0016491">
    <property type="term" value="F:oxidoreductase activity"/>
    <property type="evidence" value="ECO:0007669"/>
    <property type="project" value="UniProtKB-KW"/>
</dbReference>
<feature type="transmembrane region" description="Helical" evidence="8">
    <location>
        <begin position="263"/>
        <end position="285"/>
    </location>
</feature>
<evidence type="ECO:0000256" key="6">
    <source>
        <dbReference type="ARBA" id="ARBA00023136"/>
    </source>
</evidence>
<feature type="transmembrane region" description="Helical" evidence="8">
    <location>
        <begin position="6"/>
        <end position="23"/>
    </location>
</feature>
<evidence type="ECO:0000256" key="4">
    <source>
        <dbReference type="ARBA" id="ARBA00022989"/>
    </source>
</evidence>
<gene>
    <name evidence="10" type="ORF">COS99_05110</name>
</gene>
<evidence type="ECO:0000256" key="8">
    <source>
        <dbReference type="SAM" id="Phobius"/>
    </source>
</evidence>
<evidence type="ECO:0000256" key="3">
    <source>
        <dbReference type="ARBA" id="ARBA00022692"/>
    </source>
</evidence>
<feature type="transmembrane region" description="Helical" evidence="8">
    <location>
        <begin position="297"/>
        <end position="321"/>
    </location>
</feature>
<sequence>MLTNVLLLPITVPTAAALLILMLPKKFRAAIDAISLFGSFLILLLSILLFKRNLSYSMPALGFGIEFSLRLYHFSGFIVLAAAFFVFLITLYSNAFLREKSYSKQFYVYLLLSLAFINGAVLSDNLVSMLFFWEGMLITLFGMIYIGGKRSFKTATKAFIIAGVGDLCLMLGVAICFYISGTLAISKLHIPISGIGGAAFILLMMGAIAKAGSMPFHTWIPDAAIDAPLPFMAIVPASFEKLLGIYFLSRISLDIFEMSPDSWASMTLMIIGSITIVFAVSMALIQKNYKRLLSYHAISQVGYMILGIGTLVPAGIVGGLFHMINNVMYKSCLFLTGGAVEKQAGTTDLEKLGGLKKYMPVTFICYVITAASISGVPPFNGFFSKELVCEGALERGFIFYLAAIIGAFLTAASFLKLGHAAFLDKSKNGKLPIKEAPIRMLIPMIAIAALCVLFGVWNSLPLKLFIQPILGQERLGGRDFSGMPHNSLLVVITIMVLLGALLNHRYGVKKHGSGLKAAEHIHHAPVLSYIFNKAENGYFDPYNIGLNISYGFSKVAFLFDRAIDWVYNVFIIKVSKVFTAAARSLNDGSYKSYIIWSLLATGAVVIFLIKSMIGA</sequence>
<evidence type="ECO:0000256" key="1">
    <source>
        <dbReference type="ARBA" id="ARBA00004651"/>
    </source>
</evidence>
<name>A0A2J0L2K6_9BACT</name>
<evidence type="ECO:0000313" key="10">
    <source>
        <dbReference type="EMBL" id="PIU41486.1"/>
    </source>
</evidence>
<keyword evidence="5" id="KW-0560">Oxidoreductase</keyword>
<dbReference type="PANTHER" id="PTHR42682">
    <property type="entry name" value="HYDROGENASE-4 COMPONENT F"/>
    <property type="match status" value="1"/>
</dbReference>
<dbReference type="PANTHER" id="PTHR42682:SF4">
    <property type="entry name" value="NADH-UBIQUINONE_PLASTOQUINONE"/>
    <property type="match status" value="1"/>
</dbReference>
<dbReference type="InterPro" id="IPR001750">
    <property type="entry name" value="ND/Mrp_TM"/>
</dbReference>
<organism evidence="10 11">
    <name type="scientific">Candidatus Aquitaenariimonas noxiae</name>
    <dbReference type="NCBI Taxonomy" id="1974741"/>
    <lineage>
        <taxon>Bacteria</taxon>
        <taxon>Pseudomonadati</taxon>
        <taxon>Candidatus Omnitrophota</taxon>
        <taxon>Candidatus Aquitaenariimonas</taxon>
    </lineage>
</organism>
<keyword evidence="2" id="KW-1003">Cell membrane</keyword>
<dbReference type="InterPro" id="IPR052175">
    <property type="entry name" value="ComplexI-like_HydComp"/>
</dbReference>
<dbReference type="AlphaFoldDB" id="A0A2J0L2K6"/>
<feature type="transmembrane region" description="Helical" evidence="8">
    <location>
        <begin position="438"/>
        <end position="457"/>
    </location>
</feature>
<dbReference type="Pfam" id="PF00361">
    <property type="entry name" value="Proton_antipo_M"/>
    <property type="match status" value="1"/>
</dbReference>
<keyword evidence="4 8" id="KW-1133">Transmembrane helix</keyword>
<keyword evidence="3 7" id="KW-0812">Transmembrane</keyword>
<feature type="transmembrane region" description="Helical" evidence="8">
    <location>
        <begin position="192"/>
        <end position="209"/>
    </location>
</feature>
<comment type="subcellular location">
    <subcellularLocation>
        <location evidence="1">Cell membrane</location>
        <topology evidence="1">Multi-pass membrane protein</topology>
    </subcellularLocation>
    <subcellularLocation>
        <location evidence="7">Membrane</location>
        <topology evidence="7">Multi-pass membrane protein</topology>
    </subcellularLocation>
</comment>
<protein>
    <submittedName>
        <fullName evidence="10">Proton-conducting membrane transporter</fullName>
    </submittedName>
</protein>
<feature type="transmembrane region" description="Helical" evidence="8">
    <location>
        <begin position="358"/>
        <end position="377"/>
    </location>
</feature>
<comment type="caution">
    <text evidence="10">The sequence shown here is derived from an EMBL/GenBank/DDBJ whole genome shotgun (WGS) entry which is preliminary data.</text>
</comment>
<feature type="transmembrane region" description="Helical" evidence="8">
    <location>
        <begin position="30"/>
        <end position="50"/>
    </location>
</feature>
<feature type="transmembrane region" description="Helical" evidence="8">
    <location>
        <begin position="129"/>
        <end position="146"/>
    </location>
</feature>
<evidence type="ECO:0000256" key="2">
    <source>
        <dbReference type="ARBA" id="ARBA00022475"/>
    </source>
</evidence>
<feature type="transmembrane region" description="Helical" evidence="8">
    <location>
        <begin position="158"/>
        <end position="180"/>
    </location>
</feature>
<dbReference type="PRINTS" id="PR01434">
    <property type="entry name" value="NADHDHGNASE5"/>
</dbReference>
<evidence type="ECO:0000313" key="11">
    <source>
        <dbReference type="Proteomes" id="UP000230052"/>
    </source>
</evidence>
<reference evidence="10 11" key="1">
    <citation type="submission" date="2017-09" db="EMBL/GenBank/DDBJ databases">
        <title>Depth-based differentiation of microbial function through sediment-hosted aquifers and enrichment of novel symbionts in the deep terrestrial subsurface.</title>
        <authorList>
            <person name="Probst A.J."/>
            <person name="Ladd B."/>
            <person name="Jarett J.K."/>
            <person name="Geller-Mcgrath D.E."/>
            <person name="Sieber C.M."/>
            <person name="Emerson J.B."/>
            <person name="Anantharaman K."/>
            <person name="Thomas B.C."/>
            <person name="Malmstrom R."/>
            <person name="Stieglmeier M."/>
            <person name="Klingl A."/>
            <person name="Woyke T."/>
            <person name="Ryan C.M."/>
            <person name="Banfield J.F."/>
        </authorList>
    </citation>
    <scope>NUCLEOTIDE SEQUENCE [LARGE SCALE GENOMIC DNA]</scope>
    <source>
        <strain evidence="10">CG07_land_8_20_14_0_80_42_15</strain>
    </source>
</reference>
<feature type="transmembrane region" description="Helical" evidence="8">
    <location>
        <begin position="106"/>
        <end position="123"/>
    </location>
</feature>
<dbReference type="Proteomes" id="UP000230052">
    <property type="component" value="Unassembled WGS sequence"/>
</dbReference>
<accession>A0A2J0L2K6</accession>